<dbReference type="InterPro" id="IPR011990">
    <property type="entry name" value="TPR-like_helical_dom_sf"/>
</dbReference>
<protein>
    <submittedName>
        <fullName evidence="1">Uncharacterized protein</fullName>
    </submittedName>
</protein>
<organism evidence="1 2">
    <name type="scientific">Caulobacter mirabilis</name>
    <dbReference type="NCBI Taxonomy" id="69666"/>
    <lineage>
        <taxon>Bacteria</taxon>
        <taxon>Pseudomonadati</taxon>
        <taxon>Pseudomonadota</taxon>
        <taxon>Alphaproteobacteria</taxon>
        <taxon>Caulobacterales</taxon>
        <taxon>Caulobacteraceae</taxon>
        <taxon>Caulobacter</taxon>
    </lineage>
</organism>
<proteinExistence type="predicted"/>
<dbReference type="AlphaFoldDB" id="A0A2D2AU45"/>
<evidence type="ECO:0000313" key="2">
    <source>
        <dbReference type="Proteomes" id="UP000228945"/>
    </source>
</evidence>
<dbReference type="KEGG" id="cmb:CSW64_03400"/>
<evidence type="ECO:0000313" key="1">
    <source>
        <dbReference type="EMBL" id="ATQ41524.1"/>
    </source>
</evidence>
<name>A0A2D2AU45_9CAUL</name>
<keyword evidence="2" id="KW-1185">Reference proteome</keyword>
<dbReference type="EMBL" id="CP024201">
    <property type="protein sequence ID" value="ATQ41524.1"/>
    <property type="molecule type" value="Genomic_DNA"/>
</dbReference>
<accession>A0A2D2AU45</accession>
<gene>
    <name evidence="1" type="ORF">CSW64_03400</name>
</gene>
<dbReference type="Gene3D" id="1.25.40.10">
    <property type="entry name" value="Tetratricopeptide repeat domain"/>
    <property type="match status" value="1"/>
</dbReference>
<sequence>MDLLRLQDEVSAVAVQAFSDFESACPATLPRMQTLLADPRFDRIEVEVRRQFLFALMICAEVKEPPVALDAAARLEAIASEPSDLAAVYSMRISEALQRDDKAEAARRFLELAEQSPAVAATWEPELVSGFANGVPGDPDLSLKVLKTLVELPWDKPASKSAARNGWALAYGRLLADRGQTAEAARAVDKADELYVLLMIAGDRRFATLWPSWEAKKRFDWTALAEAQLARARTEMTDLPDQLRPAVDALEMLRALGRSEEAVLIGQAYTARLDDGERFDDAGAQEELLRVAVGGALLDLGKVAEAEASYRAAAASSPTRAFDAGLALAGLLTDERKGREATTVLNALDRDYLTPAGRAWLDGRRACAMASNDTKGAETIVADLRKTRDDVPGPLSLALLCLGHVEEAGDLLAWRLRSEQHRAGGLDPYWITRPPTYVAPGRAAFERSRQAMLDRPEARKALAETGRPVETPLSGDYWGGF</sequence>
<dbReference type="Proteomes" id="UP000228945">
    <property type="component" value="Chromosome"/>
</dbReference>
<reference evidence="1 2" key="1">
    <citation type="submission" date="2017-10" db="EMBL/GenBank/DDBJ databases">
        <title>Genome sequence of Caulobacter mirabilis FWC38.</title>
        <authorList>
            <person name="Fiebig A."/>
            <person name="Crosson S."/>
        </authorList>
    </citation>
    <scope>NUCLEOTIDE SEQUENCE [LARGE SCALE GENOMIC DNA]</scope>
    <source>
        <strain evidence="1 2">FWC 38</strain>
    </source>
</reference>